<sequence>MMGLRRIGRWDGKGMLAWLASASRSLRSAGQTGSALRPAVRIEDSVTPNFLICLETGTRQVLLRRHLLQTLRMTPEEYRTRWGLPPEYPMIAANYLARRRAVRQARHG</sequence>
<evidence type="ECO:0000313" key="2">
    <source>
        <dbReference type="EMBL" id="GGE50590.1"/>
    </source>
</evidence>
<dbReference type="InterPro" id="IPR041920">
    <property type="entry name" value="ROS/MUCR_sf"/>
</dbReference>
<dbReference type="GO" id="GO:0008270">
    <property type="term" value="F:zinc ion binding"/>
    <property type="evidence" value="ECO:0007669"/>
    <property type="project" value="InterPro"/>
</dbReference>
<dbReference type="Pfam" id="PF05443">
    <property type="entry name" value="ROS_MUCR"/>
    <property type="match status" value="1"/>
</dbReference>
<dbReference type="Proteomes" id="UP000612855">
    <property type="component" value="Unassembled WGS sequence"/>
</dbReference>
<dbReference type="GO" id="GO:0003677">
    <property type="term" value="F:DNA binding"/>
    <property type="evidence" value="ECO:0007669"/>
    <property type="project" value="InterPro"/>
</dbReference>
<proteinExistence type="inferred from homology"/>
<dbReference type="AlphaFoldDB" id="A0A917AGW6"/>
<name>A0A917AGW6_9RHOB</name>
<dbReference type="Gene3D" id="1.10.10.1550">
    <property type="entry name" value="ROS/MUCR transcriptional regulator protein"/>
    <property type="match status" value="1"/>
</dbReference>
<evidence type="ECO:0000313" key="3">
    <source>
        <dbReference type="Proteomes" id="UP000612855"/>
    </source>
</evidence>
<dbReference type="EMBL" id="BMFJ01000004">
    <property type="protein sequence ID" value="GGE50590.1"/>
    <property type="molecule type" value="Genomic_DNA"/>
</dbReference>
<accession>A0A917AGW6</accession>
<dbReference type="GO" id="GO:0006355">
    <property type="term" value="P:regulation of DNA-templated transcription"/>
    <property type="evidence" value="ECO:0007669"/>
    <property type="project" value="InterPro"/>
</dbReference>
<keyword evidence="3" id="KW-1185">Reference proteome</keyword>
<dbReference type="InterPro" id="IPR008807">
    <property type="entry name" value="ROS_MUCR"/>
</dbReference>
<protein>
    <recommendedName>
        <fullName evidence="4">Transcriptional regulator</fullName>
    </recommendedName>
</protein>
<evidence type="ECO:0000256" key="1">
    <source>
        <dbReference type="ARBA" id="ARBA00007031"/>
    </source>
</evidence>
<dbReference type="RefSeq" id="WP_188479694.1">
    <property type="nucleotide sequence ID" value="NZ_BMFJ01000004.1"/>
</dbReference>
<comment type="similarity">
    <text evidence="1">Belongs to the ros/MucR family.</text>
</comment>
<comment type="caution">
    <text evidence="2">The sequence shown here is derived from an EMBL/GenBank/DDBJ whole genome shotgun (WGS) entry which is preliminary data.</text>
</comment>
<evidence type="ECO:0008006" key="4">
    <source>
        <dbReference type="Google" id="ProtNLM"/>
    </source>
</evidence>
<reference evidence="3" key="1">
    <citation type="journal article" date="2019" name="Int. J. Syst. Evol. Microbiol.">
        <title>The Global Catalogue of Microorganisms (GCM) 10K type strain sequencing project: providing services to taxonomists for standard genome sequencing and annotation.</title>
        <authorList>
            <consortium name="The Broad Institute Genomics Platform"/>
            <consortium name="The Broad Institute Genome Sequencing Center for Infectious Disease"/>
            <person name="Wu L."/>
            <person name="Ma J."/>
        </authorList>
    </citation>
    <scope>NUCLEOTIDE SEQUENCE [LARGE SCALE GENOMIC DNA]</scope>
    <source>
        <strain evidence="3">CGMCC 1.12664</strain>
    </source>
</reference>
<gene>
    <name evidence="2" type="ORF">GCM10011360_42040</name>
</gene>
<organism evidence="2 3">
    <name type="scientific">Primorskyibacter flagellatus</name>
    <dbReference type="NCBI Taxonomy" id="1387277"/>
    <lineage>
        <taxon>Bacteria</taxon>
        <taxon>Pseudomonadati</taxon>
        <taxon>Pseudomonadota</taxon>
        <taxon>Alphaproteobacteria</taxon>
        <taxon>Rhodobacterales</taxon>
        <taxon>Roseobacteraceae</taxon>
        <taxon>Primorskyibacter</taxon>
    </lineage>
</organism>